<dbReference type="Proteomes" id="UP000516437">
    <property type="component" value="Chromosome 3"/>
</dbReference>
<dbReference type="PANTHER" id="PTHR31152">
    <property type="entry name" value="PLAC8 FAMILY PROTEIN"/>
    <property type="match status" value="1"/>
</dbReference>
<dbReference type="AlphaFoldDB" id="A0A6A1W674"/>
<evidence type="ECO:0000313" key="1">
    <source>
        <dbReference type="EMBL" id="KAB1220645.1"/>
    </source>
</evidence>
<dbReference type="PANTHER" id="PTHR31152:SF1">
    <property type="entry name" value="PLAC8 FAMILY PROTEIN"/>
    <property type="match status" value="1"/>
</dbReference>
<proteinExistence type="predicted"/>
<protein>
    <submittedName>
        <fullName evidence="1">Uncharacterized protein</fullName>
    </submittedName>
</protein>
<keyword evidence="2" id="KW-1185">Reference proteome</keyword>
<sequence>MAWLLIPYPDFELLSAWSIPSSPTPLPTLLSICLSLTQVFVTSWNRTLTPPGLELMLSSSCSHRLTHRPFLTQIPKLRYVCCAGYMPCSGRCGESQCPELCLCTEVFCCFGNSVASTRFMLQDQFNLQTTALLYLLSPSLSNQRIAAHFLCFIILQMFLTRHVLYAGIHVLPPTTCLYIFHNSLLKWK</sequence>
<gene>
    <name evidence="1" type="ORF">CJ030_MR3G009405</name>
</gene>
<dbReference type="OrthoDB" id="998115at2759"/>
<dbReference type="EMBL" id="RXIC02000021">
    <property type="protein sequence ID" value="KAB1220645.1"/>
    <property type="molecule type" value="Genomic_DNA"/>
</dbReference>
<accession>A0A6A1W674</accession>
<name>A0A6A1W674_9ROSI</name>
<comment type="caution">
    <text evidence="1">The sequence shown here is derived from an EMBL/GenBank/DDBJ whole genome shotgun (WGS) entry which is preliminary data.</text>
</comment>
<reference evidence="1 2" key="1">
    <citation type="journal article" date="2019" name="Plant Biotechnol. J.">
        <title>The red bayberry genome and genetic basis of sex determination.</title>
        <authorList>
            <person name="Jia H.M."/>
            <person name="Jia H.J."/>
            <person name="Cai Q.L."/>
            <person name="Wang Y."/>
            <person name="Zhao H.B."/>
            <person name="Yang W.F."/>
            <person name="Wang G.Y."/>
            <person name="Li Y.H."/>
            <person name="Zhan D.L."/>
            <person name="Shen Y.T."/>
            <person name="Niu Q.F."/>
            <person name="Chang L."/>
            <person name="Qiu J."/>
            <person name="Zhao L."/>
            <person name="Xie H.B."/>
            <person name="Fu W.Y."/>
            <person name="Jin J."/>
            <person name="Li X.W."/>
            <person name="Jiao Y."/>
            <person name="Zhou C.C."/>
            <person name="Tu T."/>
            <person name="Chai C.Y."/>
            <person name="Gao J.L."/>
            <person name="Fan L.J."/>
            <person name="van de Weg E."/>
            <person name="Wang J.Y."/>
            <person name="Gao Z.S."/>
        </authorList>
    </citation>
    <scope>NUCLEOTIDE SEQUENCE [LARGE SCALE GENOMIC DNA]</scope>
    <source>
        <tissue evidence="1">Leaves</tissue>
    </source>
</reference>
<organism evidence="1 2">
    <name type="scientific">Morella rubra</name>
    <name type="common">Chinese bayberry</name>
    <dbReference type="NCBI Taxonomy" id="262757"/>
    <lineage>
        <taxon>Eukaryota</taxon>
        <taxon>Viridiplantae</taxon>
        <taxon>Streptophyta</taxon>
        <taxon>Embryophyta</taxon>
        <taxon>Tracheophyta</taxon>
        <taxon>Spermatophyta</taxon>
        <taxon>Magnoliopsida</taxon>
        <taxon>eudicotyledons</taxon>
        <taxon>Gunneridae</taxon>
        <taxon>Pentapetalae</taxon>
        <taxon>rosids</taxon>
        <taxon>fabids</taxon>
        <taxon>Fagales</taxon>
        <taxon>Myricaceae</taxon>
        <taxon>Morella</taxon>
    </lineage>
</organism>
<evidence type="ECO:0000313" key="2">
    <source>
        <dbReference type="Proteomes" id="UP000516437"/>
    </source>
</evidence>